<keyword evidence="2" id="KW-1185">Reference proteome</keyword>
<evidence type="ECO:0000313" key="2">
    <source>
        <dbReference type="Proteomes" id="UP000053660"/>
    </source>
</evidence>
<dbReference type="Gene3D" id="3.30.9.10">
    <property type="entry name" value="D-Amino Acid Oxidase, subunit A, domain 2"/>
    <property type="match status" value="1"/>
</dbReference>
<organism evidence="1 2">
    <name type="scientific">Oesophagostomum dentatum</name>
    <name type="common">Nodular worm</name>
    <dbReference type="NCBI Taxonomy" id="61180"/>
    <lineage>
        <taxon>Eukaryota</taxon>
        <taxon>Metazoa</taxon>
        <taxon>Ecdysozoa</taxon>
        <taxon>Nematoda</taxon>
        <taxon>Chromadorea</taxon>
        <taxon>Rhabditida</taxon>
        <taxon>Rhabditina</taxon>
        <taxon>Rhabditomorpha</taxon>
        <taxon>Strongyloidea</taxon>
        <taxon>Strongylidae</taxon>
        <taxon>Oesophagostomum</taxon>
    </lineage>
</organism>
<evidence type="ECO:0000313" key="1">
    <source>
        <dbReference type="EMBL" id="KHJ81040.1"/>
    </source>
</evidence>
<accession>A0A0B1SCT7</accession>
<dbReference type="Gene3D" id="3.40.50.720">
    <property type="entry name" value="NAD(P)-binding Rossmann-like Domain"/>
    <property type="match status" value="1"/>
</dbReference>
<sequence length="97" mass="11297">MAYIRRYMKEVPNGGAQEMSGYRFSKDPSTPSWISVMDNVHILSQREIQQKHPHPQGSGIFYTTLYLEPTKYLQYATTNTSEMEDDLSEKWSKISIM</sequence>
<dbReference type="AlphaFoldDB" id="A0A0B1SCT7"/>
<dbReference type="OrthoDB" id="2015447at2759"/>
<dbReference type="EMBL" id="KN594984">
    <property type="protein sequence ID" value="KHJ81040.1"/>
    <property type="molecule type" value="Genomic_DNA"/>
</dbReference>
<proteinExistence type="predicted"/>
<name>A0A0B1SCT7_OESDE</name>
<dbReference type="Proteomes" id="UP000053660">
    <property type="component" value="Unassembled WGS sequence"/>
</dbReference>
<reference evidence="1 2" key="1">
    <citation type="submission" date="2014-03" db="EMBL/GenBank/DDBJ databases">
        <title>Draft genome of the hookworm Oesophagostomum dentatum.</title>
        <authorList>
            <person name="Mitreva M."/>
        </authorList>
    </citation>
    <scope>NUCLEOTIDE SEQUENCE [LARGE SCALE GENOMIC DNA]</scope>
    <source>
        <strain evidence="1 2">OD-Hann</strain>
    </source>
</reference>
<protein>
    <submittedName>
        <fullName evidence="1">Uncharacterized protein</fullName>
    </submittedName>
</protein>
<gene>
    <name evidence="1" type="ORF">OESDEN_19277</name>
</gene>